<feature type="non-terminal residue" evidence="2">
    <location>
        <position position="182"/>
    </location>
</feature>
<dbReference type="AlphaFoldDB" id="A0A1B6E2T7"/>
<dbReference type="EMBL" id="GEDC01005101">
    <property type="protein sequence ID" value="JAS32197.1"/>
    <property type="molecule type" value="Transcribed_RNA"/>
</dbReference>
<dbReference type="Gene3D" id="3.40.350.10">
    <property type="entry name" value="Creatinase/prolidase N-terminal domain"/>
    <property type="match status" value="2"/>
</dbReference>
<protein>
    <recommendedName>
        <fullName evidence="1">Creatinase N-terminal domain-containing protein</fullName>
    </recommendedName>
</protein>
<organism evidence="2">
    <name type="scientific">Clastoptera arizonana</name>
    <name type="common">Arizona spittle bug</name>
    <dbReference type="NCBI Taxonomy" id="38151"/>
    <lineage>
        <taxon>Eukaryota</taxon>
        <taxon>Metazoa</taxon>
        <taxon>Ecdysozoa</taxon>
        <taxon>Arthropoda</taxon>
        <taxon>Hexapoda</taxon>
        <taxon>Insecta</taxon>
        <taxon>Pterygota</taxon>
        <taxon>Neoptera</taxon>
        <taxon>Paraneoptera</taxon>
        <taxon>Hemiptera</taxon>
        <taxon>Auchenorrhyncha</taxon>
        <taxon>Cercopoidea</taxon>
        <taxon>Clastopteridae</taxon>
        <taxon>Clastoptera</taxon>
    </lineage>
</organism>
<reference evidence="2" key="1">
    <citation type="submission" date="2015-12" db="EMBL/GenBank/DDBJ databases">
        <title>De novo transcriptome assembly of four potential Pierce s Disease insect vectors from Arizona vineyards.</title>
        <authorList>
            <person name="Tassone E.E."/>
        </authorList>
    </citation>
    <scope>NUCLEOTIDE SEQUENCE</scope>
</reference>
<dbReference type="InterPro" id="IPR000587">
    <property type="entry name" value="Creatinase_N"/>
</dbReference>
<evidence type="ECO:0000313" key="2">
    <source>
        <dbReference type="EMBL" id="JAS32197.1"/>
    </source>
</evidence>
<feature type="non-terminal residue" evidence="2">
    <location>
        <position position="1"/>
    </location>
</feature>
<dbReference type="PANTHER" id="PTHR43763:SF6">
    <property type="entry name" value="XAA-PRO AMINOPEPTIDASE 1"/>
    <property type="match status" value="1"/>
</dbReference>
<name>A0A1B6E2T7_9HEMI</name>
<accession>A0A1B6E2T7</accession>
<sequence length="182" mass="21179">LTSAALWTDSRYYGQADNQMDCNWLLMKSGLQGTPSIPVWLSSQLPPRSLVAVDGKVISFAQWQKWQKYLSNYQIPIYAMNENLIDLIWKNRPMYPVDPLTIHDIKYAGETWQNKLSRLRNIFSQLRVDFQVVSALDEIAWLLNLRGNDIPYTPVFRSYLIVGKTWATLYLPHEKIDSKLRA</sequence>
<dbReference type="InterPro" id="IPR029149">
    <property type="entry name" value="Creatin/AminoP/Spt16_N"/>
</dbReference>
<dbReference type="Pfam" id="PF16189">
    <property type="entry name" value="Creatinase_N_2"/>
    <property type="match status" value="1"/>
</dbReference>
<evidence type="ECO:0000259" key="1">
    <source>
        <dbReference type="Pfam" id="PF01321"/>
    </source>
</evidence>
<dbReference type="InterPro" id="IPR050422">
    <property type="entry name" value="X-Pro_aminopeptidase_P"/>
</dbReference>
<feature type="domain" description="Creatinase N-terminal" evidence="1">
    <location>
        <begin position="4"/>
        <end position="73"/>
    </location>
</feature>
<dbReference type="Pfam" id="PF01321">
    <property type="entry name" value="Creatinase_N"/>
    <property type="match status" value="1"/>
</dbReference>
<proteinExistence type="predicted"/>
<dbReference type="PANTHER" id="PTHR43763">
    <property type="entry name" value="XAA-PRO AMINOPEPTIDASE 1"/>
    <property type="match status" value="1"/>
</dbReference>
<gene>
    <name evidence="2" type="ORF">g.44392</name>
</gene>